<accession>J0WP43</accession>
<name>J0WP43_AURST</name>
<organism evidence="2 3">
    <name type="scientific">Auricularia subglabra (strain TFB-10046 / SS5)</name>
    <name type="common">White-rot fungus</name>
    <name type="synonym">Auricularia delicata (strain TFB10046)</name>
    <dbReference type="NCBI Taxonomy" id="717982"/>
    <lineage>
        <taxon>Eukaryota</taxon>
        <taxon>Fungi</taxon>
        <taxon>Dikarya</taxon>
        <taxon>Basidiomycota</taxon>
        <taxon>Agaricomycotina</taxon>
        <taxon>Agaricomycetes</taxon>
        <taxon>Auriculariales</taxon>
        <taxon>Auriculariaceae</taxon>
        <taxon>Auricularia</taxon>
    </lineage>
</organism>
<evidence type="ECO:0000313" key="2">
    <source>
        <dbReference type="EMBL" id="EJD34171.1"/>
    </source>
</evidence>
<reference evidence="3" key="1">
    <citation type="journal article" date="2012" name="Science">
        <title>The Paleozoic origin of enzymatic lignin decomposition reconstructed from 31 fungal genomes.</title>
        <authorList>
            <person name="Floudas D."/>
            <person name="Binder M."/>
            <person name="Riley R."/>
            <person name="Barry K."/>
            <person name="Blanchette R.A."/>
            <person name="Henrissat B."/>
            <person name="Martinez A.T."/>
            <person name="Otillar R."/>
            <person name="Spatafora J.W."/>
            <person name="Yadav J.S."/>
            <person name="Aerts A."/>
            <person name="Benoit I."/>
            <person name="Boyd A."/>
            <person name="Carlson A."/>
            <person name="Copeland A."/>
            <person name="Coutinho P.M."/>
            <person name="de Vries R.P."/>
            <person name="Ferreira P."/>
            <person name="Findley K."/>
            <person name="Foster B."/>
            <person name="Gaskell J."/>
            <person name="Glotzer D."/>
            <person name="Gorecki P."/>
            <person name="Heitman J."/>
            <person name="Hesse C."/>
            <person name="Hori C."/>
            <person name="Igarashi K."/>
            <person name="Jurgens J.A."/>
            <person name="Kallen N."/>
            <person name="Kersten P."/>
            <person name="Kohler A."/>
            <person name="Kuees U."/>
            <person name="Kumar T.K.A."/>
            <person name="Kuo A."/>
            <person name="LaButti K."/>
            <person name="Larrondo L.F."/>
            <person name="Lindquist E."/>
            <person name="Ling A."/>
            <person name="Lombard V."/>
            <person name="Lucas S."/>
            <person name="Lundell T."/>
            <person name="Martin R."/>
            <person name="McLaughlin D.J."/>
            <person name="Morgenstern I."/>
            <person name="Morin E."/>
            <person name="Murat C."/>
            <person name="Nagy L.G."/>
            <person name="Nolan M."/>
            <person name="Ohm R.A."/>
            <person name="Patyshakuliyeva A."/>
            <person name="Rokas A."/>
            <person name="Ruiz-Duenas F.J."/>
            <person name="Sabat G."/>
            <person name="Salamov A."/>
            <person name="Samejima M."/>
            <person name="Schmutz J."/>
            <person name="Slot J.C."/>
            <person name="St John F."/>
            <person name="Stenlid J."/>
            <person name="Sun H."/>
            <person name="Sun S."/>
            <person name="Syed K."/>
            <person name="Tsang A."/>
            <person name="Wiebenga A."/>
            <person name="Young D."/>
            <person name="Pisabarro A."/>
            <person name="Eastwood D.C."/>
            <person name="Martin F."/>
            <person name="Cullen D."/>
            <person name="Grigoriev I.V."/>
            <person name="Hibbett D.S."/>
        </authorList>
    </citation>
    <scope>NUCLEOTIDE SEQUENCE [LARGE SCALE GENOMIC DNA]</scope>
    <source>
        <strain evidence="3">TFB10046</strain>
    </source>
</reference>
<gene>
    <name evidence="2" type="ORF">AURDEDRAFT_176772</name>
</gene>
<protein>
    <submittedName>
        <fullName evidence="2">Uncharacterized protein</fullName>
    </submittedName>
</protein>
<evidence type="ECO:0000256" key="1">
    <source>
        <dbReference type="SAM" id="MobiDB-lite"/>
    </source>
</evidence>
<keyword evidence="3" id="KW-1185">Reference proteome</keyword>
<feature type="compositionally biased region" description="Basic residues" evidence="1">
    <location>
        <begin position="41"/>
        <end position="50"/>
    </location>
</feature>
<dbReference type="EMBL" id="JH687988">
    <property type="protein sequence ID" value="EJD34171.1"/>
    <property type="molecule type" value="Genomic_DNA"/>
</dbReference>
<proteinExistence type="predicted"/>
<dbReference type="Proteomes" id="UP000006514">
    <property type="component" value="Unassembled WGS sequence"/>
</dbReference>
<dbReference type="AlphaFoldDB" id="J0WP43"/>
<dbReference type="InParanoid" id="J0WP43"/>
<dbReference type="KEGG" id="adl:AURDEDRAFT_176772"/>
<feature type="region of interest" description="Disordered" evidence="1">
    <location>
        <begin position="41"/>
        <end position="73"/>
    </location>
</feature>
<sequence>MLPPNTPARREIARDWRPNSLWVETCGSGAHARRRLRGHKLGAARSRRSGVHAWSGGGGGVQNRCRSTRPSRASRTRLLGSLATPGPAGAVPASGRAPAYERTSAAVWHSLPTCRLPVSLLPRSHAQDKYNAWLAHFLGAVSADLYFHTGGQGARPARY</sequence>
<evidence type="ECO:0000313" key="3">
    <source>
        <dbReference type="Proteomes" id="UP000006514"/>
    </source>
</evidence>